<gene>
    <name evidence="1" type="ORF">WOLCODRAFT_156896</name>
</gene>
<dbReference type="Proteomes" id="UP000218811">
    <property type="component" value="Unassembled WGS sequence"/>
</dbReference>
<keyword evidence="2" id="KW-1185">Reference proteome</keyword>
<organism evidence="1 2">
    <name type="scientific">Wolfiporia cocos (strain MD-104)</name>
    <name type="common">Brown rot fungus</name>
    <dbReference type="NCBI Taxonomy" id="742152"/>
    <lineage>
        <taxon>Eukaryota</taxon>
        <taxon>Fungi</taxon>
        <taxon>Dikarya</taxon>
        <taxon>Basidiomycota</taxon>
        <taxon>Agaricomycotina</taxon>
        <taxon>Agaricomycetes</taxon>
        <taxon>Polyporales</taxon>
        <taxon>Phaeolaceae</taxon>
        <taxon>Wolfiporia</taxon>
    </lineage>
</organism>
<evidence type="ECO:0000313" key="1">
    <source>
        <dbReference type="EMBL" id="PCH36171.1"/>
    </source>
</evidence>
<name>A0A2H3J2G5_WOLCO</name>
<proteinExistence type="predicted"/>
<dbReference type="EMBL" id="KB467865">
    <property type="protein sequence ID" value="PCH36171.1"/>
    <property type="molecule type" value="Genomic_DNA"/>
</dbReference>
<evidence type="ECO:0000313" key="2">
    <source>
        <dbReference type="Proteomes" id="UP000218811"/>
    </source>
</evidence>
<reference evidence="1 2" key="1">
    <citation type="journal article" date="2012" name="Science">
        <title>The Paleozoic origin of enzymatic lignin decomposition reconstructed from 31 fungal genomes.</title>
        <authorList>
            <person name="Floudas D."/>
            <person name="Binder M."/>
            <person name="Riley R."/>
            <person name="Barry K."/>
            <person name="Blanchette R.A."/>
            <person name="Henrissat B."/>
            <person name="Martinez A.T."/>
            <person name="Otillar R."/>
            <person name="Spatafora J.W."/>
            <person name="Yadav J.S."/>
            <person name="Aerts A."/>
            <person name="Benoit I."/>
            <person name="Boyd A."/>
            <person name="Carlson A."/>
            <person name="Copeland A."/>
            <person name="Coutinho P.M."/>
            <person name="de Vries R.P."/>
            <person name="Ferreira P."/>
            <person name="Findley K."/>
            <person name="Foster B."/>
            <person name="Gaskell J."/>
            <person name="Glotzer D."/>
            <person name="Gorecki P."/>
            <person name="Heitman J."/>
            <person name="Hesse C."/>
            <person name="Hori C."/>
            <person name="Igarashi K."/>
            <person name="Jurgens J.A."/>
            <person name="Kallen N."/>
            <person name="Kersten P."/>
            <person name="Kohler A."/>
            <person name="Kuees U."/>
            <person name="Kumar T.K.A."/>
            <person name="Kuo A."/>
            <person name="LaButti K."/>
            <person name="Larrondo L.F."/>
            <person name="Lindquist E."/>
            <person name="Ling A."/>
            <person name="Lombard V."/>
            <person name="Lucas S."/>
            <person name="Lundell T."/>
            <person name="Martin R."/>
            <person name="McLaughlin D.J."/>
            <person name="Morgenstern I."/>
            <person name="Morin E."/>
            <person name="Murat C."/>
            <person name="Nagy L.G."/>
            <person name="Nolan M."/>
            <person name="Ohm R.A."/>
            <person name="Patyshakuliyeva A."/>
            <person name="Rokas A."/>
            <person name="Ruiz-Duenas F.J."/>
            <person name="Sabat G."/>
            <person name="Salamov A."/>
            <person name="Samejima M."/>
            <person name="Schmutz J."/>
            <person name="Slot J.C."/>
            <person name="St John F."/>
            <person name="Stenlid J."/>
            <person name="Sun H."/>
            <person name="Sun S."/>
            <person name="Syed K."/>
            <person name="Tsang A."/>
            <person name="Wiebenga A."/>
            <person name="Young D."/>
            <person name="Pisabarro A."/>
            <person name="Eastwood D.C."/>
            <person name="Martin F."/>
            <person name="Cullen D."/>
            <person name="Grigoriev I.V."/>
            <person name="Hibbett D.S."/>
        </authorList>
    </citation>
    <scope>NUCLEOTIDE SEQUENCE [LARGE SCALE GENOMIC DNA]</scope>
    <source>
        <strain evidence="1 2">MD-104</strain>
    </source>
</reference>
<sequence length="79" mass="8732">MEDVWLYARYIKTIPRSRRIARVSRILSSAAVQGKQCSVVYFGTFAAMFAGGQLPRLSSLWIEGERTPGELSPGEAPLS</sequence>
<dbReference type="AlphaFoldDB" id="A0A2H3J2G5"/>
<protein>
    <submittedName>
        <fullName evidence="1">Uncharacterized protein</fullName>
    </submittedName>
</protein>
<accession>A0A2H3J2G5</accession>